<dbReference type="InterPro" id="IPR000375">
    <property type="entry name" value="Dynamin_stalk"/>
</dbReference>
<dbReference type="OMA" id="PLKMGYV"/>
<dbReference type="GO" id="GO:1990627">
    <property type="term" value="P:mitochondrial inner membrane fusion"/>
    <property type="evidence" value="ECO:0007669"/>
    <property type="project" value="EnsemblFungi"/>
</dbReference>
<dbReference type="GO" id="GO:0000001">
    <property type="term" value="P:mitochondrion inheritance"/>
    <property type="evidence" value="ECO:0007669"/>
    <property type="project" value="EnsemblFungi"/>
</dbReference>
<dbReference type="InterPro" id="IPR027417">
    <property type="entry name" value="P-loop_NTPase"/>
</dbReference>
<dbReference type="InterPro" id="IPR022812">
    <property type="entry name" value="Dynamin"/>
</dbReference>
<evidence type="ECO:0000313" key="7">
    <source>
        <dbReference type="EMBL" id="OLL25983.1"/>
    </source>
</evidence>
<evidence type="ECO:0000259" key="5">
    <source>
        <dbReference type="PROSITE" id="PS51388"/>
    </source>
</evidence>
<dbReference type="AlphaFoldDB" id="A0A1U7LTS3"/>
<evidence type="ECO:0000313" key="8">
    <source>
        <dbReference type="Proteomes" id="UP000186594"/>
    </source>
</evidence>
<dbReference type="GO" id="GO:0080025">
    <property type="term" value="F:phosphatidylinositol-3,5-bisphosphate binding"/>
    <property type="evidence" value="ECO:0007669"/>
    <property type="project" value="EnsemblFungi"/>
</dbReference>
<dbReference type="SMART" id="SM00053">
    <property type="entry name" value="DYNc"/>
    <property type="match status" value="1"/>
</dbReference>
<dbReference type="STRING" id="1198029.A0A1U7LTS3"/>
<keyword evidence="3" id="KW-0378">Hydrolase</keyword>
<dbReference type="GO" id="GO:0097753">
    <property type="term" value="P:membrane bending"/>
    <property type="evidence" value="ECO:0007669"/>
    <property type="project" value="EnsemblFungi"/>
</dbReference>
<dbReference type="GO" id="GO:0005874">
    <property type="term" value="C:microtubule"/>
    <property type="evidence" value="ECO:0007669"/>
    <property type="project" value="TreeGrafter"/>
</dbReference>
<dbReference type="OrthoDB" id="5061070at2759"/>
<dbReference type="GO" id="GO:0005741">
    <property type="term" value="C:mitochondrial outer membrane"/>
    <property type="evidence" value="ECO:0007669"/>
    <property type="project" value="EnsemblFungi"/>
</dbReference>
<dbReference type="GO" id="GO:0097002">
    <property type="term" value="C:mitochondrial inner boundary membrane"/>
    <property type="evidence" value="ECO:0007669"/>
    <property type="project" value="EnsemblFungi"/>
</dbReference>
<dbReference type="GO" id="GO:0030061">
    <property type="term" value="C:mitochondrial crista"/>
    <property type="evidence" value="ECO:0007669"/>
    <property type="project" value="EnsemblFungi"/>
</dbReference>
<dbReference type="GO" id="GO:0001786">
    <property type="term" value="F:phosphatidylserine binding"/>
    <property type="evidence" value="ECO:0007669"/>
    <property type="project" value="EnsemblFungi"/>
</dbReference>
<feature type="domain" description="Dynamin-type G" evidence="6">
    <location>
        <begin position="160"/>
        <end position="438"/>
    </location>
</feature>
<dbReference type="GO" id="GO:0042407">
    <property type="term" value="P:cristae formation"/>
    <property type="evidence" value="ECO:0007669"/>
    <property type="project" value="EnsemblFungi"/>
</dbReference>
<dbReference type="Gene3D" id="3.40.50.300">
    <property type="entry name" value="P-loop containing nucleotide triphosphate hydrolases"/>
    <property type="match status" value="1"/>
</dbReference>
<dbReference type="GO" id="GO:0008017">
    <property type="term" value="F:microtubule binding"/>
    <property type="evidence" value="ECO:0007669"/>
    <property type="project" value="TreeGrafter"/>
</dbReference>
<feature type="domain" description="GED" evidence="5">
    <location>
        <begin position="718"/>
        <end position="811"/>
    </location>
</feature>
<dbReference type="InterPro" id="IPR001401">
    <property type="entry name" value="Dynamin_GTPase"/>
</dbReference>
<dbReference type="GO" id="GO:1901612">
    <property type="term" value="F:cardiolipin binding"/>
    <property type="evidence" value="ECO:0007669"/>
    <property type="project" value="EnsemblFungi"/>
</dbReference>
<evidence type="ECO:0000259" key="6">
    <source>
        <dbReference type="PROSITE" id="PS51718"/>
    </source>
</evidence>
<dbReference type="InterPro" id="IPR056495">
    <property type="entry name" value="LIS_MGM1"/>
</dbReference>
<dbReference type="GO" id="GO:0015886">
    <property type="term" value="P:heme transport"/>
    <property type="evidence" value="ECO:0007669"/>
    <property type="project" value="EnsemblFungi"/>
</dbReference>
<organism evidence="7 8">
    <name type="scientific">Neolecta irregularis (strain DAH-3)</name>
    <dbReference type="NCBI Taxonomy" id="1198029"/>
    <lineage>
        <taxon>Eukaryota</taxon>
        <taxon>Fungi</taxon>
        <taxon>Dikarya</taxon>
        <taxon>Ascomycota</taxon>
        <taxon>Taphrinomycotina</taxon>
        <taxon>Neolectales</taxon>
        <taxon>Neolectaceae</taxon>
        <taxon>Neolecta</taxon>
    </lineage>
</organism>
<dbReference type="GO" id="GO:0005758">
    <property type="term" value="C:mitochondrial intermembrane space"/>
    <property type="evidence" value="ECO:0007669"/>
    <property type="project" value="EnsemblFungi"/>
</dbReference>
<dbReference type="Pfam" id="PF00350">
    <property type="entry name" value="Dynamin_N"/>
    <property type="match status" value="1"/>
</dbReference>
<dbReference type="GO" id="GO:0180020">
    <property type="term" value="F:membrane bending activity"/>
    <property type="evidence" value="ECO:0007669"/>
    <property type="project" value="EnsemblFungi"/>
</dbReference>
<comment type="caution">
    <text evidence="7">The sequence shown here is derived from an EMBL/GenBank/DDBJ whole genome shotgun (WGS) entry which is preliminary data.</text>
</comment>
<dbReference type="GO" id="GO:0097749">
    <property type="term" value="P:membrane tubulation"/>
    <property type="evidence" value="ECO:0007669"/>
    <property type="project" value="EnsemblFungi"/>
</dbReference>
<proteinExistence type="predicted"/>
<dbReference type="Pfam" id="PF24550">
    <property type="entry name" value="LIS_MGM1"/>
    <property type="match status" value="1"/>
</dbReference>
<dbReference type="GO" id="GO:0005886">
    <property type="term" value="C:plasma membrane"/>
    <property type="evidence" value="ECO:0007669"/>
    <property type="project" value="TreeGrafter"/>
</dbReference>
<keyword evidence="8" id="KW-1185">Reference proteome</keyword>
<dbReference type="CDD" id="cd08771">
    <property type="entry name" value="DLP_1"/>
    <property type="match status" value="1"/>
</dbReference>
<dbReference type="SUPFAM" id="SSF52540">
    <property type="entry name" value="P-loop containing nucleoside triphosphate hydrolases"/>
    <property type="match status" value="1"/>
</dbReference>
<dbReference type="EC" id="3.6.5.5" evidence="1"/>
<dbReference type="PROSITE" id="PS51388">
    <property type="entry name" value="GED"/>
    <property type="match status" value="1"/>
</dbReference>
<evidence type="ECO:0000256" key="1">
    <source>
        <dbReference type="ARBA" id="ARBA00011980"/>
    </source>
</evidence>
<dbReference type="PANTHER" id="PTHR11566">
    <property type="entry name" value="DYNAMIN"/>
    <property type="match status" value="1"/>
</dbReference>
<dbReference type="GO" id="GO:1990626">
    <property type="term" value="P:mitochondrial outer membrane fusion"/>
    <property type="evidence" value="ECO:0007669"/>
    <property type="project" value="EnsemblFungi"/>
</dbReference>
<dbReference type="EMBL" id="LXFE01000257">
    <property type="protein sequence ID" value="OLL25983.1"/>
    <property type="molecule type" value="Genomic_DNA"/>
</dbReference>
<dbReference type="Proteomes" id="UP000186594">
    <property type="component" value="Unassembled WGS sequence"/>
</dbReference>
<protein>
    <recommendedName>
        <fullName evidence="1">dynamin GTPase</fullName>
        <ecNumber evidence="1">3.6.5.5</ecNumber>
    </recommendedName>
</protein>
<name>A0A1U7LTS3_NEOID</name>
<dbReference type="PRINTS" id="PR00195">
    <property type="entry name" value="DYNAMIN"/>
</dbReference>
<gene>
    <name evidence="7" type="ORF">NEOLI_000156</name>
</gene>
<dbReference type="Pfam" id="PF01031">
    <property type="entry name" value="Dynamin_M"/>
    <property type="match status" value="1"/>
</dbReference>
<dbReference type="PANTHER" id="PTHR11566:SF212">
    <property type="entry name" value="DYNAMIN"/>
    <property type="match status" value="1"/>
</dbReference>
<keyword evidence="2" id="KW-0547">Nucleotide-binding</keyword>
<reference evidence="7 8" key="1">
    <citation type="submission" date="2016-04" db="EMBL/GenBank/DDBJ databases">
        <title>Evolutionary innovation and constraint leading to complex multicellularity in the Ascomycota.</title>
        <authorList>
            <person name="Cisse O."/>
            <person name="Nguyen A."/>
            <person name="Hewitt D.A."/>
            <person name="Jedd G."/>
            <person name="Stajich J.E."/>
        </authorList>
    </citation>
    <scope>NUCLEOTIDE SEQUENCE [LARGE SCALE GENOMIC DNA]</scope>
    <source>
        <strain evidence="7 8">DAH-3</strain>
    </source>
</reference>
<dbReference type="GO" id="GO:0140523">
    <property type="term" value="F:GTPase-dependent fusogenic activity"/>
    <property type="evidence" value="ECO:0007669"/>
    <property type="project" value="EnsemblFungi"/>
</dbReference>
<keyword evidence="4" id="KW-0342">GTP-binding</keyword>
<dbReference type="InterPro" id="IPR030381">
    <property type="entry name" value="G_DYNAMIN_dom"/>
</dbReference>
<evidence type="ECO:0000256" key="4">
    <source>
        <dbReference type="ARBA" id="ARBA00023134"/>
    </source>
</evidence>
<evidence type="ECO:0000256" key="3">
    <source>
        <dbReference type="ARBA" id="ARBA00022801"/>
    </source>
</evidence>
<accession>A0A1U7LTS3</accession>
<dbReference type="GO" id="GO:0005525">
    <property type="term" value="F:GTP binding"/>
    <property type="evidence" value="ECO:0007669"/>
    <property type="project" value="UniProtKB-KW"/>
</dbReference>
<dbReference type="InterPro" id="IPR045063">
    <property type="entry name" value="Dynamin_N"/>
</dbReference>
<dbReference type="GO" id="GO:0070300">
    <property type="term" value="F:phosphatidic acid binding"/>
    <property type="evidence" value="ECO:0007669"/>
    <property type="project" value="EnsemblFungi"/>
</dbReference>
<sequence length="824" mass="93364">MIRRFHSLLRSRSAIHHQRNTRLYSSPVAKALLRSLRFPALGAGAGVSILVWADNKFAEAAGYTKAIWDSTADTLAKSWSNIADAAGWFRFNGHSNKDPKSTTTITVAAATAAAYALADDDDLENTRNPFDANHDDQIIALTKTMIEIRTLLQQAGNTTALIMPSIVVIGSQSSGKSSLLETIVGHEFLPKCLRSPYIFTNSLRGNNMVTRRPVELTLIHTPDSASEYGEFPALKLGRITDFSQIQKTLTDLNLAVSEWVTDDPIQLNIYSPRVPDLSLIDLPGYIQVTNQDQPDRLREEIELLCEKYIKPPNVILAVCAADIDLANSTALRASKQVDPKGDRTLGVITKMDLIPAQEGFEILSNNRYPLRLGYIGVICKVPPQGLIRRSRNITDLVTKNEQAYFSGHPEYESCVVGSLNLRKQLMRVLANSMANSLQATHNQVKKSLEQISYQYKVKYNERNLTPESYVAQTVDQIKSHFKQISSNLDRQKVRDLLKERINAQVLDLLAELYWDVQAHEPNMTDLPQAKLDDKYWKAKLETATYRLTRLGIGRLSTEATVDRVRELITQICNDSSIHSHDFAKQQVIQASEDIIEPKAYQASDQVENCIKPLKYEIDIEEREWDCARIRALDLISTEIELLDHVFEKIRESVGSRYLGKVTSLLREHQDEDIELLEGKSGYSLAVLEKGKEALRWKQRAELLHFRKRVVSGKQCKSVKNSSLCPEVFLDVVAEKLVSTAVMFINVELISEFIHQFPREIDHRLLQSLTPEQIESFAREDPVARDHIDLQSKKDCLEQALIKIEGIMARDQLSRRSRRNARYRF</sequence>
<dbReference type="GO" id="GO:0031623">
    <property type="term" value="P:receptor internalization"/>
    <property type="evidence" value="ECO:0007669"/>
    <property type="project" value="TreeGrafter"/>
</dbReference>
<evidence type="ECO:0000256" key="2">
    <source>
        <dbReference type="ARBA" id="ARBA00022741"/>
    </source>
</evidence>
<dbReference type="PROSITE" id="PS51718">
    <property type="entry name" value="G_DYNAMIN_2"/>
    <property type="match status" value="1"/>
</dbReference>
<dbReference type="InterPro" id="IPR020850">
    <property type="entry name" value="GED_dom"/>
</dbReference>